<reference evidence="1" key="2">
    <citation type="journal article" date="2015" name="Data Brief">
        <title>Shoot transcriptome of the giant reed, Arundo donax.</title>
        <authorList>
            <person name="Barrero R.A."/>
            <person name="Guerrero F.D."/>
            <person name="Moolhuijzen P."/>
            <person name="Goolsby J.A."/>
            <person name="Tidwell J."/>
            <person name="Bellgard S.E."/>
            <person name="Bellgard M.I."/>
        </authorList>
    </citation>
    <scope>NUCLEOTIDE SEQUENCE</scope>
    <source>
        <tissue evidence="1">Shoot tissue taken approximately 20 cm above the soil surface</tissue>
    </source>
</reference>
<proteinExistence type="predicted"/>
<sequence>MAVVSLEKSFEGHLKAHSLFLKFA</sequence>
<dbReference type="AlphaFoldDB" id="A0A0A9EMJ3"/>
<organism evidence="1">
    <name type="scientific">Arundo donax</name>
    <name type="common">Giant reed</name>
    <name type="synonym">Donax arundinaceus</name>
    <dbReference type="NCBI Taxonomy" id="35708"/>
    <lineage>
        <taxon>Eukaryota</taxon>
        <taxon>Viridiplantae</taxon>
        <taxon>Streptophyta</taxon>
        <taxon>Embryophyta</taxon>
        <taxon>Tracheophyta</taxon>
        <taxon>Spermatophyta</taxon>
        <taxon>Magnoliopsida</taxon>
        <taxon>Liliopsida</taxon>
        <taxon>Poales</taxon>
        <taxon>Poaceae</taxon>
        <taxon>PACMAD clade</taxon>
        <taxon>Arundinoideae</taxon>
        <taxon>Arundineae</taxon>
        <taxon>Arundo</taxon>
    </lineage>
</organism>
<protein>
    <submittedName>
        <fullName evidence="1">Uncharacterized protein</fullName>
    </submittedName>
</protein>
<accession>A0A0A9EMJ3</accession>
<name>A0A0A9EMJ3_ARUDO</name>
<evidence type="ECO:0000313" key="1">
    <source>
        <dbReference type="EMBL" id="JAD97262.1"/>
    </source>
</evidence>
<dbReference type="EMBL" id="GBRH01200633">
    <property type="protein sequence ID" value="JAD97262.1"/>
    <property type="molecule type" value="Transcribed_RNA"/>
</dbReference>
<reference evidence="1" key="1">
    <citation type="submission" date="2014-09" db="EMBL/GenBank/DDBJ databases">
        <authorList>
            <person name="Magalhaes I.L.F."/>
            <person name="Oliveira U."/>
            <person name="Santos F.R."/>
            <person name="Vidigal T.H.D.A."/>
            <person name="Brescovit A.D."/>
            <person name="Santos A.J."/>
        </authorList>
    </citation>
    <scope>NUCLEOTIDE SEQUENCE</scope>
    <source>
        <tissue evidence="1">Shoot tissue taken approximately 20 cm above the soil surface</tissue>
    </source>
</reference>